<protein>
    <submittedName>
        <fullName evidence="1">N-acetyltransferase eso1</fullName>
    </submittedName>
</protein>
<sequence>MKLVWDRHGAYPAQSQRMTSNSDHYFGYFCVGREIGYRHGTKLDQKALKRKRQVDIFILEGKNLKKNWRKQNLEKIHVFYHSNHPKWFWHTRKVEYQRIQRRMIPKPAQQHSSHDF</sequence>
<dbReference type="AlphaFoldDB" id="A0A0A9WUR5"/>
<dbReference type="EMBL" id="GBHO01032458">
    <property type="protein sequence ID" value="JAG11146.1"/>
    <property type="molecule type" value="Transcribed_RNA"/>
</dbReference>
<keyword evidence="1" id="KW-0808">Transferase</keyword>
<name>A0A0A9WUR5_LYGHE</name>
<dbReference type="GO" id="GO:0016740">
    <property type="term" value="F:transferase activity"/>
    <property type="evidence" value="ECO:0007669"/>
    <property type="project" value="UniProtKB-KW"/>
</dbReference>
<organism evidence="1">
    <name type="scientific">Lygus hesperus</name>
    <name type="common">Western plant bug</name>
    <dbReference type="NCBI Taxonomy" id="30085"/>
    <lineage>
        <taxon>Eukaryota</taxon>
        <taxon>Metazoa</taxon>
        <taxon>Ecdysozoa</taxon>
        <taxon>Arthropoda</taxon>
        <taxon>Hexapoda</taxon>
        <taxon>Insecta</taxon>
        <taxon>Pterygota</taxon>
        <taxon>Neoptera</taxon>
        <taxon>Paraneoptera</taxon>
        <taxon>Hemiptera</taxon>
        <taxon>Heteroptera</taxon>
        <taxon>Panheteroptera</taxon>
        <taxon>Cimicomorpha</taxon>
        <taxon>Miridae</taxon>
        <taxon>Mirini</taxon>
        <taxon>Lygus</taxon>
    </lineage>
</organism>
<evidence type="ECO:0000313" key="1">
    <source>
        <dbReference type="EMBL" id="JAG11146.1"/>
    </source>
</evidence>
<accession>A0A0A9WUR5</accession>
<reference evidence="1" key="2">
    <citation type="submission" date="2014-07" db="EMBL/GenBank/DDBJ databases">
        <authorList>
            <person name="Hull J."/>
        </authorList>
    </citation>
    <scope>NUCLEOTIDE SEQUENCE</scope>
</reference>
<reference evidence="1" key="1">
    <citation type="journal article" date="2014" name="PLoS ONE">
        <title>Transcriptome-Based Identification of ABC Transporters in the Western Tarnished Plant Bug Lygus hesperus.</title>
        <authorList>
            <person name="Hull J.J."/>
            <person name="Chaney K."/>
            <person name="Geib S.M."/>
            <person name="Fabrick J.A."/>
            <person name="Brent C.S."/>
            <person name="Walsh D."/>
            <person name="Lavine L.C."/>
        </authorList>
    </citation>
    <scope>NUCLEOTIDE SEQUENCE</scope>
</reference>
<gene>
    <name evidence="1" type="primary">eso1_0</name>
    <name evidence="1" type="ORF">CM83_57441</name>
</gene>
<proteinExistence type="predicted"/>